<evidence type="ECO:0000313" key="3">
    <source>
        <dbReference type="Proteomes" id="UP001206067"/>
    </source>
</evidence>
<keyword evidence="2" id="KW-0808">Transferase</keyword>
<comment type="caution">
    <text evidence="2">The sequence shown here is derived from an EMBL/GenBank/DDBJ whole genome shotgun (WGS) entry which is preliminary data.</text>
</comment>
<dbReference type="Proteomes" id="UP001206067">
    <property type="component" value="Unassembled WGS sequence"/>
</dbReference>
<accession>A0ABT1XLV7</accession>
<evidence type="ECO:0000259" key="1">
    <source>
        <dbReference type="Pfam" id="PF05050"/>
    </source>
</evidence>
<keyword evidence="2" id="KW-0489">Methyltransferase</keyword>
<gene>
    <name evidence="2" type="ORF">NSO95_01240</name>
</gene>
<dbReference type="InterPro" id="IPR029063">
    <property type="entry name" value="SAM-dependent_MTases_sf"/>
</dbReference>
<feature type="domain" description="Methyltransferase FkbM" evidence="1">
    <location>
        <begin position="85"/>
        <end position="201"/>
    </location>
</feature>
<keyword evidence="3" id="KW-1185">Reference proteome</keyword>
<dbReference type="InterPro" id="IPR006342">
    <property type="entry name" value="FkbM_mtfrase"/>
</dbReference>
<reference evidence="2 3" key="1">
    <citation type="submission" date="2022-08" db="EMBL/GenBank/DDBJ databases">
        <title>Polyphasic taxonomy analysis of Qipengyuania sp.RS5-5.</title>
        <authorList>
            <person name="Xamxidin M."/>
            <person name="Wu M."/>
        </authorList>
    </citation>
    <scope>NUCLEOTIDE SEQUENCE [LARGE SCALE GENOMIC DNA]</scope>
    <source>
        <strain evidence="2 3">RS5-5</strain>
    </source>
</reference>
<dbReference type="EMBL" id="JANKHH010000001">
    <property type="protein sequence ID" value="MCR2832557.1"/>
    <property type="molecule type" value="Genomic_DNA"/>
</dbReference>
<dbReference type="NCBIfam" id="TIGR01444">
    <property type="entry name" value="fkbM_fam"/>
    <property type="match status" value="1"/>
</dbReference>
<evidence type="ECO:0000313" key="2">
    <source>
        <dbReference type="EMBL" id="MCR2832557.1"/>
    </source>
</evidence>
<dbReference type="Pfam" id="PF05050">
    <property type="entry name" value="Methyltransf_21"/>
    <property type="match status" value="1"/>
</dbReference>
<dbReference type="Gene3D" id="3.40.50.150">
    <property type="entry name" value="Vaccinia Virus protein VP39"/>
    <property type="match status" value="1"/>
</dbReference>
<proteinExistence type="predicted"/>
<name>A0ABT1XLV7_9SPHN</name>
<dbReference type="GO" id="GO:0008168">
    <property type="term" value="F:methyltransferase activity"/>
    <property type="evidence" value="ECO:0007669"/>
    <property type="project" value="UniProtKB-KW"/>
</dbReference>
<dbReference type="RefSeq" id="WP_257594321.1">
    <property type="nucleotide sequence ID" value="NZ_JANKHH010000001.1"/>
</dbReference>
<sequence>MTLDPPTPENLARLGLRFETFEMHSGLRKGEAALRFPHAATGSAIEPADWLAAKHAEGAMHEPGLVAWLFALGSALGNAPVRLFDIGAAYGYFSALATLAFADIDIVAVEPDPALAGYVASVLRANRLARARVENVLLSDVAGSAELDRRNFHYLPAGTAVSPGYARHKIEMRTLLDILGEPDARRDILKIDTEGWQARFLPPATPALIAREAVLLLECDRADKLAPHGGTNAQLVAPFVAAGYDLLWCDHRDPAFRVEHLPALGPGHERNALAVLLPPGLHPGTISSNLVRDE</sequence>
<dbReference type="SUPFAM" id="SSF53335">
    <property type="entry name" value="S-adenosyl-L-methionine-dependent methyltransferases"/>
    <property type="match status" value="1"/>
</dbReference>
<dbReference type="GO" id="GO:0032259">
    <property type="term" value="P:methylation"/>
    <property type="evidence" value="ECO:0007669"/>
    <property type="project" value="UniProtKB-KW"/>
</dbReference>
<protein>
    <submittedName>
        <fullName evidence="2">FkbM family methyltransferase</fullName>
    </submittedName>
</protein>
<organism evidence="2 3">
    <name type="scientific">Parerythrobacter lacustris</name>
    <dbReference type="NCBI Taxonomy" id="2969984"/>
    <lineage>
        <taxon>Bacteria</taxon>
        <taxon>Pseudomonadati</taxon>
        <taxon>Pseudomonadota</taxon>
        <taxon>Alphaproteobacteria</taxon>
        <taxon>Sphingomonadales</taxon>
        <taxon>Erythrobacteraceae</taxon>
        <taxon>Parerythrobacter</taxon>
    </lineage>
</organism>